<feature type="transmembrane region" description="Helical" evidence="7">
    <location>
        <begin position="113"/>
        <end position="132"/>
    </location>
</feature>
<feature type="region of interest" description="Disordered" evidence="6">
    <location>
        <begin position="1"/>
        <end position="20"/>
    </location>
</feature>
<evidence type="ECO:0000256" key="1">
    <source>
        <dbReference type="ARBA" id="ARBA00004141"/>
    </source>
</evidence>
<proteinExistence type="predicted"/>
<feature type="transmembrane region" description="Helical" evidence="7">
    <location>
        <begin position="81"/>
        <end position="101"/>
    </location>
</feature>
<keyword evidence="4 7" id="KW-1133">Transmembrane helix</keyword>
<gene>
    <name evidence="8" type="ORF">B9Z19DRAFT_1101196</name>
</gene>
<sequence>MTSDAGKTTPSPKEAVTKAADEGTSLGNFDDARLSGLGYKPELQRKFTLLSCLAVGFSISNSWFAVTGALTTGIGNGGASIYMYGAILVALVHVCIGASLGELASAYPNAGGQYYWVIRLAPGGCRAFLSYLTGVAAWAGAMITGASVALVIGQGVVGIIILCRPEIVYKQWMGFVGYQIANILVFFLNCSNRFLPGLNKASLYISLTSFLTITLAVLIASPKKASADAVFRSYTNSSGWDNDVVAWILGLLGVNWGFSCLDSCVHMAEEIPHPEKNIPKAIMGTIAIGFITSWVYSIAIFFSMQDIDRVIATPTMVPVLELFRQALRGNIPGAVFLEVLVVLTAIGCLMSIHTWQSRLMWSFARDKGFPFSSYLAVVAGAPYSVPLWSHIFSCFWIAVLGILYWVSTTAFFSLLTGGILMQYISYMIPVSLLLIGGRRISIPGPFYMGRWGWFANGVLVVWSLFTLVFYSFPLCFGCDSNYLLLCSSILVRPGKEDFQGCQEGA</sequence>
<accession>A0A2T6ZT85</accession>
<evidence type="ECO:0000256" key="5">
    <source>
        <dbReference type="ARBA" id="ARBA00023136"/>
    </source>
</evidence>
<reference evidence="8 9" key="1">
    <citation type="submission" date="2017-04" db="EMBL/GenBank/DDBJ databases">
        <title>Draft genome sequence of Tuber borchii Vittad., a whitish edible truffle.</title>
        <authorList>
            <consortium name="DOE Joint Genome Institute"/>
            <person name="Murat C."/>
            <person name="Kuo A."/>
            <person name="Barry K.W."/>
            <person name="Clum A."/>
            <person name="Dockter R.B."/>
            <person name="Fauchery L."/>
            <person name="Iotti M."/>
            <person name="Kohler A."/>
            <person name="Labutti K."/>
            <person name="Lindquist E.A."/>
            <person name="Lipzen A."/>
            <person name="Ohm R.A."/>
            <person name="Wang M."/>
            <person name="Grigoriev I.V."/>
            <person name="Zambonelli A."/>
            <person name="Martin F.M."/>
        </authorList>
    </citation>
    <scope>NUCLEOTIDE SEQUENCE [LARGE SCALE GENOMIC DNA]</scope>
    <source>
        <strain evidence="8 9">Tbo3840</strain>
    </source>
</reference>
<protein>
    <submittedName>
        <fullName evidence="8">Amino acid/polyamine transporter I</fullName>
    </submittedName>
</protein>
<dbReference type="Proteomes" id="UP000244722">
    <property type="component" value="Unassembled WGS sequence"/>
</dbReference>
<evidence type="ECO:0000313" key="9">
    <source>
        <dbReference type="Proteomes" id="UP000244722"/>
    </source>
</evidence>
<dbReference type="AlphaFoldDB" id="A0A2T6ZT85"/>
<dbReference type="Pfam" id="PF13520">
    <property type="entry name" value="AA_permease_2"/>
    <property type="match status" value="1"/>
</dbReference>
<keyword evidence="3 7" id="KW-0812">Transmembrane</keyword>
<feature type="transmembrane region" description="Helical" evidence="7">
    <location>
        <begin position="281"/>
        <end position="302"/>
    </location>
</feature>
<feature type="transmembrane region" description="Helical" evidence="7">
    <location>
        <begin position="47"/>
        <end position="69"/>
    </location>
</feature>
<feature type="transmembrane region" description="Helical" evidence="7">
    <location>
        <begin position="451"/>
        <end position="472"/>
    </location>
</feature>
<name>A0A2T6ZT85_TUBBO</name>
<evidence type="ECO:0000256" key="2">
    <source>
        <dbReference type="ARBA" id="ARBA00022448"/>
    </source>
</evidence>
<dbReference type="Gene3D" id="1.20.1740.10">
    <property type="entry name" value="Amino acid/polyamine transporter I"/>
    <property type="match status" value="1"/>
</dbReference>
<feature type="transmembrane region" description="Helical" evidence="7">
    <location>
        <begin position="175"/>
        <end position="195"/>
    </location>
</feature>
<feature type="transmembrane region" description="Helical" evidence="7">
    <location>
        <begin position="373"/>
        <end position="406"/>
    </location>
</feature>
<feature type="transmembrane region" description="Helical" evidence="7">
    <location>
        <begin position="331"/>
        <end position="352"/>
    </location>
</feature>
<dbReference type="PIRSF" id="PIRSF006060">
    <property type="entry name" value="AA_transporter"/>
    <property type="match status" value="1"/>
</dbReference>
<keyword evidence="9" id="KW-1185">Reference proteome</keyword>
<comment type="caution">
    <text evidence="8">The sequence shown here is derived from an EMBL/GenBank/DDBJ whole genome shotgun (WGS) entry which is preliminary data.</text>
</comment>
<feature type="transmembrane region" description="Helical" evidence="7">
    <location>
        <begin position="138"/>
        <end position="163"/>
    </location>
</feature>
<dbReference type="PANTHER" id="PTHR45649:SF7">
    <property type="entry name" value="CHOLINE TRANSPORT PROTEIN"/>
    <property type="match status" value="1"/>
</dbReference>
<evidence type="ECO:0000256" key="3">
    <source>
        <dbReference type="ARBA" id="ARBA00022692"/>
    </source>
</evidence>
<evidence type="ECO:0000256" key="4">
    <source>
        <dbReference type="ARBA" id="ARBA00022989"/>
    </source>
</evidence>
<dbReference type="GO" id="GO:0016020">
    <property type="term" value="C:membrane"/>
    <property type="evidence" value="ECO:0007669"/>
    <property type="project" value="UniProtKB-SubCell"/>
</dbReference>
<dbReference type="OrthoDB" id="3257095at2759"/>
<dbReference type="PANTHER" id="PTHR45649">
    <property type="entry name" value="AMINO-ACID PERMEASE BAT1"/>
    <property type="match status" value="1"/>
</dbReference>
<feature type="compositionally biased region" description="Polar residues" evidence="6">
    <location>
        <begin position="1"/>
        <end position="11"/>
    </location>
</feature>
<dbReference type="EMBL" id="NESQ01000109">
    <property type="protein sequence ID" value="PUU78687.1"/>
    <property type="molecule type" value="Genomic_DNA"/>
</dbReference>
<keyword evidence="2" id="KW-0813">Transport</keyword>
<keyword evidence="5 7" id="KW-0472">Membrane</keyword>
<organism evidence="8 9">
    <name type="scientific">Tuber borchii</name>
    <name type="common">White truffle</name>
    <dbReference type="NCBI Taxonomy" id="42251"/>
    <lineage>
        <taxon>Eukaryota</taxon>
        <taxon>Fungi</taxon>
        <taxon>Dikarya</taxon>
        <taxon>Ascomycota</taxon>
        <taxon>Pezizomycotina</taxon>
        <taxon>Pezizomycetes</taxon>
        <taxon>Pezizales</taxon>
        <taxon>Tuberaceae</taxon>
        <taxon>Tuber</taxon>
    </lineage>
</organism>
<comment type="subcellular location">
    <subcellularLocation>
        <location evidence="1">Membrane</location>
        <topology evidence="1">Multi-pass membrane protein</topology>
    </subcellularLocation>
</comment>
<dbReference type="GO" id="GO:0022857">
    <property type="term" value="F:transmembrane transporter activity"/>
    <property type="evidence" value="ECO:0007669"/>
    <property type="project" value="InterPro"/>
</dbReference>
<feature type="transmembrane region" description="Helical" evidence="7">
    <location>
        <begin position="201"/>
        <end position="220"/>
    </location>
</feature>
<feature type="transmembrane region" description="Helical" evidence="7">
    <location>
        <begin position="412"/>
        <end position="435"/>
    </location>
</feature>
<evidence type="ECO:0000256" key="6">
    <source>
        <dbReference type="SAM" id="MobiDB-lite"/>
    </source>
</evidence>
<evidence type="ECO:0000256" key="7">
    <source>
        <dbReference type="SAM" id="Phobius"/>
    </source>
</evidence>
<evidence type="ECO:0000313" key="8">
    <source>
        <dbReference type="EMBL" id="PUU78687.1"/>
    </source>
</evidence>
<dbReference type="InterPro" id="IPR002293">
    <property type="entry name" value="AA/rel_permease1"/>
</dbReference>
<dbReference type="STRING" id="42251.A0A2T6ZT85"/>